<dbReference type="InterPro" id="IPR036116">
    <property type="entry name" value="FN3_sf"/>
</dbReference>
<feature type="domain" description="PKD" evidence="10">
    <location>
        <begin position="1125"/>
        <end position="1191"/>
    </location>
</feature>
<comment type="subcellular location">
    <subcellularLocation>
        <location evidence="1">Cell projection</location>
    </subcellularLocation>
</comment>
<feature type="signal peptide" evidence="8">
    <location>
        <begin position="1"/>
        <end position="35"/>
    </location>
</feature>
<keyword evidence="6" id="KW-0624">Polysaccharide degradation</keyword>
<feature type="compositionally biased region" description="Polar residues" evidence="7">
    <location>
        <begin position="34"/>
        <end position="47"/>
    </location>
</feature>
<gene>
    <name evidence="12" type="ORF">SAMN04487968_10512</name>
</gene>
<dbReference type="InterPro" id="IPR001791">
    <property type="entry name" value="Laminin_G"/>
</dbReference>
<dbReference type="SUPFAM" id="SSF50960">
    <property type="entry name" value="TolB, C-terminal domain"/>
    <property type="match status" value="1"/>
</dbReference>
<dbReference type="InterPro" id="IPR035986">
    <property type="entry name" value="PKD_dom_sf"/>
</dbReference>
<feature type="domain" description="PKD" evidence="10">
    <location>
        <begin position="792"/>
        <end position="873"/>
    </location>
</feature>
<dbReference type="Pfam" id="PF13385">
    <property type="entry name" value="Laminin_G_3"/>
    <property type="match status" value="2"/>
</dbReference>
<dbReference type="STRING" id="574651.SAMN04487968_10512"/>
<dbReference type="PANTHER" id="PTHR46182:SF2">
    <property type="entry name" value="FI19480P1"/>
    <property type="match status" value="1"/>
</dbReference>
<keyword evidence="13" id="KW-1185">Reference proteome</keyword>
<reference evidence="12 13" key="1">
    <citation type="submission" date="2016-10" db="EMBL/GenBank/DDBJ databases">
        <authorList>
            <person name="de Groot N.N."/>
        </authorList>
    </citation>
    <scope>NUCLEOTIDE SEQUENCE [LARGE SCALE GENOMIC DNA]</scope>
    <source>
        <strain evidence="12 13">CGMCC 1.7056</strain>
    </source>
</reference>
<dbReference type="Gene3D" id="2.60.40.10">
    <property type="entry name" value="Immunoglobulins"/>
    <property type="match status" value="6"/>
</dbReference>
<dbReference type="GO" id="GO:0000272">
    <property type="term" value="P:polysaccharide catabolic process"/>
    <property type="evidence" value="ECO:0007669"/>
    <property type="project" value="UniProtKB-KW"/>
</dbReference>
<dbReference type="GO" id="GO:0016798">
    <property type="term" value="F:hydrolase activity, acting on glycosyl bonds"/>
    <property type="evidence" value="ECO:0007669"/>
    <property type="project" value="UniProtKB-KW"/>
</dbReference>
<evidence type="ECO:0000256" key="6">
    <source>
        <dbReference type="ARBA" id="ARBA00023326"/>
    </source>
</evidence>
<feature type="chain" id="PRO_5011509507" evidence="8">
    <location>
        <begin position="36"/>
        <end position="1661"/>
    </location>
</feature>
<feature type="domain" description="PKD" evidence="10">
    <location>
        <begin position="1279"/>
        <end position="1365"/>
    </location>
</feature>
<dbReference type="OrthoDB" id="9802683at2"/>
<dbReference type="InterPro" id="IPR000601">
    <property type="entry name" value="PKD_dom"/>
</dbReference>
<dbReference type="PROSITE" id="PS50025">
    <property type="entry name" value="LAM_G_DOMAIN"/>
    <property type="match status" value="1"/>
</dbReference>
<dbReference type="PROSITE" id="PS50093">
    <property type="entry name" value="PKD"/>
    <property type="match status" value="5"/>
</dbReference>
<dbReference type="InterPro" id="IPR013783">
    <property type="entry name" value="Ig-like_fold"/>
</dbReference>
<feature type="domain" description="Fibronectin type-III" evidence="11">
    <location>
        <begin position="462"/>
        <end position="559"/>
    </location>
</feature>
<keyword evidence="4" id="KW-0966">Cell projection</keyword>
<dbReference type="InterPro" id="IPR029865">
    <property type="entry name" value="KIAA0319-like"/>
</dbReference>
<protein>
    <submittedName>
        <fullName evidence="12">PKD repeat-containing protein</fullName>
    </submittedName>
</protein>
<evidence type="ECO:0000256" key="3">
    <source>
        <dbReference type="ARBA" id="ARBA00023157"/>
    </source>
</evidence>
<evidence type="ECO:0000256" key="2">
    <source>
        <dbReference type="ARBA" id="ARBA00022729"/>
    </source>
</evidence>
<evidence type="ECO:0000256" key="8">
    <source>
        <dbReference type="SAM" id="SignalP"/>
    </source>
</evidence>
<dbReference type="PROSITE" id="PS50853">
    <property type="entry name" value="FN3"/>
    <property type="match status" value="1"/>
</dbReference>
<dbReference type="EMBL" id="FOLB01000005">
    <property type="protein sequence ID" value="SFC27408.1"/>
    <property type="molecule type" value="Genomic_DNA"/>
</dbReference>
<keyword evidence="2 8" id="KW-0732">Signal</keyword>
<dbReference type="SUPFAM" id="SSF49265">
    <property type="entry name" value="Fibronectin type III"/>
    <property type="match status" value="1"/>
</dbReference>
<dbReference type="GO" id="GO:0016020">
    <property type="term" value="C:membrane"/>
    <property type="evidence" value="ECO:0007669"/>
    <property type="project" value="TreeGrafter"/>
</dbReference>
<dbReference type="InterPro" id="IPR003961">
    <property type="entry name" value="FN3_dom"/>
</dbReference>
<dbReference type="SUPFAM" id="SSF49299">
    <property type="entry name" value="PKD domain"/>
    <property type="match status" value="5"/>
</dbReference>
<dbReference type="SMART" id="SM00560">
    <property type="entry name" value="LamGL"/>
    <property type="match status" value="2"/>
</dbReference>
<dbReference type="Pfam" id="PF18911">
    <property type="entry name" value="PKD_4"/>
    <property type="match status" value="5"/>
</dbReference>
<dbReference type="Gene3D" id="2.60.120.200">
    <property type="match status" value="2"/>
</dbReference>
<evidence type="ECO:0000259" key="10">
    <source>
        <dbReference type="PROSITE" id="PS50093"/>
    </source>
</evidence>
<evidence type="ECO:0000256" key="4">
    <source>
        <dbReference type="ARBA" id="ARBA00023273"/>
    </source>
</evidence>
<dbReference type="SMART" id="SM00282">
    <property type="entry name" value="LamG"/>
    <property type="match status" value="2"/>
</dbReference>
<keyword evidence="3" id="KW-1015">Disulfide bond</keyword>
<evidence type="ECO:0000256" key="5">
    <source>
        <dbReference type="ARBA" id="ARBA00023295"/>
    </source>
</evidence>
<evidence type="ECO:0000313" key="12">
    <source>
        <dbReference type="EMBL" id="SFC27408.1"/>
    </source>
</evidence>
<dbReference type="SMART" id="SM00089">
    <property type="entry name" value="PKD"/>
    <property type="match status" value="5"/>
</dbReference>
<dbReference type="GO" id="GO:0042995">
    <property type="term" value="C:cell projection"/>
    <property type="evidence" value="ECO:0007669"/>
    <property type="project" value="UniProtKB-SubCell"/>
</dbReference>
<accession>A0A1I1HZM2</accession>
<proteinExistence type="predicted"/>
<dbReference type="InterPro" id="IPR013320">
    <property type="entry name" value="ConA-like_dom_sf"/>
</dbReference>
<organism evidence="12 13">
    <name type="scientific">Nocardioides terrae</name>
    <dbReference type="NCBI Taxonomy" id="574651"/>
    <lineage>
        <taxon>Bacteria</taxon>
        <taxon>Bacillati</taxon>
        <taxon>Actinomycetota</taxon>
        <taxon>Actinomycetes</taxon>
        <taxon>Propionibacteriales</taxon>
        <taxon>Nocardioidaceae</taxon>
        <taxon>Nocardioides</taxon>
    </lineage>
</organism>
<sequence length="1661" mass="173067">MLGYRARSRGILGVVASITLAVVSLTGLPATPASADTQPADSSTPATVSADPLPTVQINGVVRKQVIVGNTVYAGGEFTSARPAGSPAGSNETPRSNILAYNLSTGVLLTGFAPSVNGPVLDMSLSPDKTKLYISGSFSTINGLNRRRVAQFNLSNNGATATLTDWYPNANGTVNGVYATNSSVYLGGAFTVVRGVARTRLAAVSASGANPTLLPLSAEIPDYRVQDLVVSPDESKVVIVGNFTQVNGSSQFADGMAMLDVATSQVLSLPVGNLVYSSGGSAGFLDVETDGTSFYASAWNYAGHGNIEGAFKADWATGSLTWIEDCHGDTYAVYPVGDVVYEASHKHYCGNSGGFPQTDPWTFHHSTAVTQDVRGTNTADIYGYPDHPGEPRPEFLDWYPDWSIGSFTGANQAVWTVTGNDDYVLYGGEFPRVNNVAQSGLVRFARREIAPNKVPPTQNGSRGWNPSVVSIAGGTVRVAWPGNPDRDNATVTYRLYRGSLSNLVYEKTVSGYHFWELPQNSFIDTGLTPGSTQQYRVEAVDPYGNRAGSNWISVTVADGAPLSSYALKILNDSPVDYWRMGESGSTSIDYGGGYDLTNDSGVTGGASGAIVGDSDPASTFAGRSDGRSSTSTAVPGPNTFALEAWIKTTTNRGGKIIGFGSASSGNSSSYDRHLYMRNDGRLVFGVYPGAVRTVTSSAAYRDGQWHQVVAQLSSAGMELYVDGVRVAQRADVTGAQSYNGYWRVGGDNLNGWDSVPSSVNFAGTIDEVAVFGQALSRTTIRQQYLASGRTLSNLPPTASFTSSTRALDATFDASESADPDAGPLTYSWDFGDGSPAGSGMTPSHTYAAAGTRTVTLTVTDEEGAIATVSHTVTSTDPNPMPSDAYGAAIFAADPQFYWRLDETSGATAADSSFTGSDTGAIRNGVTLGQPGALLHQAGTAAAFNGSNGLIVDSSAMTNPGAFTNVLWFKTSTTSGGKLIGFGDASNGDSSNYDRHTYMLDTGQLRFGVWTGQENTITSPNSYNDGNWHMLVSSQSKSDGMRMYVDGQLVGTNGQTEAQSYTGYWRIGGDTTWGGSSSRYFNGNLDEVALFNTAVDAAQVAALYTKGTQNESPTARFTIAADDLGVTLDGSASSDPEGPVANYAWDFGDGGTQSGASSTASHTYAAPGTYTIKLTVADGDGVTDTQTHDVTVAANQPPTAEFTTTASKWTVAADASASSDDSGIASYAWDFGESTGSGDVRTGKTPSYTYGAAGTYAVTLTVTDDDGVSRSVSHDVQVLGNQPPVAAFTATADKLSASVDAGSSSDPEGGALTYQWDFGESVGGGDTRTGETASYTYAGTGTYTVTLTVTDDEGEARVATQQVEVTGNQSPTASIGSPMVTGLKASVDGSGSSDADGTVASYLWDFGATDGASDQATGKTASYTYAAAGTYTVTLTVTDDDGSTDTAETVVTVDDGVLALDSFARSATSGWGSADYGGAWTSIGLASRFSVSGDRGLQSLVGTNLEADLASVSARDVDVAVSVGLDKLPSSTLQTWVNTRKIGSTAYGARLRFNPDGTYGLHLTRDNNPLVGTNAFAGRTYTPGDRVWVRFQTESTSATTTALRVKVWQVGTTEPTAWTYTTTNSTAANQASGSVSLKSYTATTGANPIVVSFDDLSVSELP</sequence>
<dbReference type="GO" id="GO:0031410">
    <property type="term" value="C:cytoplasmic vesicle"/>
    <property type="evidence" value="ECO:0007669"/>
    <property type="project" value="TreeGrafter"/>
</dbReference>
<dbReference type="Proteomes" id="UP000198832">
    <property type="component" value="Unassembled WGS sequence"/>
</dbReference>
<dbReference type="InterPro" id="IPR022409">
    <property type="entry name" value="PKD/Chitinase_dom"/>
</dbReference>
<evidence type="ECO:0000256" key="1">
    <source>
        <dbReference type="ARBA" id="ARBA00004316"/>
    </source>
</evidence>
<evidence type="ECO:0000256" key="7">
    <source>
        <dbReference type="SAM" id="MobiDB-lite"/>
    </source>
</evidence>
<dbReference type="CDD" id="cd00063">
    <property type="entry name" value="FN3"/>
    <property type="match status" value="1"/>
</dbReference>
<evidence type="ECO:0000259" key="9">
    <source>
        <dbReference type="PROSITE" id="PS50025"/>
    </source>
</evidence>
<evidence type="ECO:0000259" key="11">
    <source>
        <dbReference type="PROSITE" id="PS50853"/>
    </source>
</evidence>
<dbReference type="InterPro" id="IPR006558">
    <property type="entry name" value="LamG-like"/>
</dbReference>
<keyword evidence="6" id="KW-0119">Carbohydrate metabolism</keyword>
<keyword evidence="5" id="KW-0326">Glycosidase</keyword>
<feature type="domain" description="Laminin G" evidence="9">
    <location>
        <begin position="939"/>
        <end position="1111"/>
    </location>
</feature>
<feature type="region of interest" description="Disordered" evidence="7">
    <location>
        <begin position="31"/>
        <end position="50"/>
    </location>
</feature>
<name>A0A1I1HZM2_9ACTN</name>
<keyword evidence="5" id="KW-0378">Hydrolase</keyword>
<feature type="domain" description="PKD" evidence="10">
    <location>
        <begin position="1369"/>
        <end position="1457"/>
    </location>
</feature>
<dbReference type="CDD" id="cd00146">
    <property type="entry name" value="PKD"/>
    <property type="match status" value="5"/>
</dbReference>
<feature type="domain" description="PKD" evidence="10">
    <location>
        <begin position="1193"/>
        <end position="1277"/>
    </location>
</feature>
<evidence type="ECO:0000313" key="13">
    <source>
        <dbReference type="Proteomes" id="UP000198832"/>
    </source>
</evidence>
<dbReference type="SUPFAM" id="SSF49899">
    <property type="entry name" value="Concanavalin A-like lectins/glucanases"/>
    <property type="match status" value="2"/>
</dbReference>
<dbReference type="PANTHER" id="PTHR46182">
    <property type="entry name" value="FI19480P1"/>
    <property type="match status" value="1"/>
</dbReference>